<dbReference type="SUPFAM" id="SSF110849">
    <property type="entry name" value="ParB/Sulfiredoxin"/>
    <property type="match status" value="1"/>
</dbReference>
<evidence type="ECO:0000313" key="3">
    <source>
        <dbReference type="Proteomes" id="UP000054241"/>
    </source>
</evidence>
<sequence length="289" mass="31715">MAELDDALPPILVERSTMRVIDGMHRIMAACAKGHRTIEVRFFDGATEEAFLLAVRSNMAHGLPLSREDRLAAAERILAQWPHLSDRAVARTAGIGAKAVAALRSASTGATPYPKARRGRDGKVRPLDGAEGRWKAAELLTERPDASLREVARHAGISPATVSDVRKRLASGRSPVAERNVPEKRPAADTERCAKTRDSAVEETVSVLRPIRSTEDSPMDKLLRDPSLRHKESGRQLLRLLQRSAVEPRELLMMAEAVPSHCTDLVADLARKYADLWAEFAREIAASDS</sequence>
<evidence type="ECO:0000313" key="2">
    <source>
        <dbReference type="EMBL" id="KUM93601.1"/>
    </source>
</evidence>
<dbReference type="STRING" id="67285.AQI88_26090"/>
<comment type="caution">
    <text evidence="2">The sequence shown here is derived from an EMBL/GenBank/DDBJ whole genome shotgun (WGS) entry which is preliminary data.</text>
</comment>
<keyword evidence="3" id="KW-1185">Reference proteome</keyword>
<name>A0A101NIN4_9ACTN</name>
<feature type="compositionally biased region" description="Basic and acidic residues" evidence="1">
    <location>
        <begin position="180"/>
        <end position="191"/>
    </location>
</feature>
<reference evidence="2 3" key="1">
    <citation type="submission" date="2015-10" db="EMBL/GenBank/DDBJ databases">
        <title>Draft genome sequence of Streptomyces cellostaticus DSM 40189, type strain for the species Streptomyces cellostaticus.</title>
        <authorList>
            <person name="Ruckert C."/>
            <person name="Winkler A."/>
            <person name="Kalinowski J."/>
            <person name="Kampfer P."/>
            <person name="Glaeser S."/>
        </authorList>
    </citation>
    <scope>NUCLEOTIDE SEQUENCE [LARGE SCALE GENOMIC DNA]</scope>
    <source>
        <strain evidence="2 3">DSM 40189</strain>
    </source>
</reference>
<protein>
    <submittedName>
        <fullName evidence="2">Transcriptional regulator</fullName>
    </submittedName>
</protein>
<accession>A0A101NIN4</accession>
<dbReference type="Proteomes" id="UP000054241">
    <property type="component" value="Unassembled WGS sequence"/>
</dbReference>
<dbReference type="AlphaFoldDB" id="A0A101NIN4"/>
<feature type="region of interest" description="Disordered" evidence="1">
    <location>
        <begin position="170"/>
        <end position="191"/>
    </location>
</feature>
<organism evidence="2 3">
    <name type="scientific">Streptomyces cellostaticus</name>
    <dbReference type="NCBI Taxonomy" id="67285"/>
    <lineage>
        <taxon>Bacteria</taxon>
        <taxon>Bacillati</taxon>
        <taxon>Actinomycetota</taxon>
        <taxon>Actinomycetes</taxon>
        <taxon>Kitasatosporales</taxon>
        <taxon>Streptomycetaceae</taxon>
        <taxon>Streptomyces</taxon>
    </lineage>
</organism>
<proteinExistence type="predicted"/>
<dbReference type="EMBL" id="LMWL01000047">
    <property type="protein sequence ID" value="KUM93601.1"/>
    <property type="molecule type" value="Genomic_DNA"/>
</dbReference>
<evidence type="ECO:0000256" key="1">
    <source>
        <dbReference type="SAM" id="MobiDB-lite"/>
    </source>
</evidence>
<feature type="region of interest" description="Disordered" evidence="1">
    <location>
        <begin position="107"/>
        <end position="127"/>
    </location>
</feature>
<gene>
    <name evidence="2" type="ORF">AQI88_26090</name>
</gene>
<dbReference type="InterPro" id="IPR036086">
    <property type="entry name" value="ParB/Sulfiredoxin_sf"/>
</dbReference>